<evidence type="ECO:0000256" key="2">
    <source>
        <dbReference type="ARBA" id="ARBA00022679"/>
    </source>
</evidence>
<gene>
    <name evidence="5" type="ORF">GTOL_10796</name>
</gene>
<dbReference type="Pfam" id="PF00534">
    <property type="entry name" value="Glycos_transf_1"/>
    <property type="match status" value="1"/>
</dbReference>
<evidence type="ECO:0000259" key="3">
    <source>
        <dbReference type="Pfam" id="PF00534"/>
    </source>
</evidence>
<accession>A0A916J2R4</accession>
<name>A0A916J2R4_9PROT</name>
<evidence type="ECO:0000259" key="4">
    <source>
        <dbReference type="Pfam" id="PF13439"/>
    </source>
</evidence>
<evidence type="ECO:0000256" key="1">
    <source>
        <dbReference type="ARBA" id="ARBA00022676"/>
    </source>
</evidence>
<protein>
    <recommendedName>
        <fullName evidence="7">Glycosyltransferase</fullName>
    </recommendedName>
</protein>
<dbReference type="PANTHER" id="PTHR12526">
    <property type="entry name" value="GLYCOSYLTRANSFERASE"/>
    <property type="match status" value="1"/>
</dbReference>
<dbReference type="RefSeq" id="WP_220634932.1">
    <property type="nucleotide sequence ID" value="NZ_CAJQUM010000001.1"/>
</dbReference>
<feature type="domain" description="Glycosyltransferase subfamily 4-like N-terminal" evidence="4">
    <location>
        <begin position="13"/>
        <end position="165"/>
    </location>
</feature>
<proteinExistence type="predicted"/>
<evidence type="ECO:0000313" key="5">
    <source>
        <dbReference type="EMBL" id="CAG4882914.1"/>
    </source>
</evidence>
<dbReference type="GO" id="GO:0016757">
    <property type="term" value="F:glycosyltransferase activity"/>
    <property type="evidence" value="ECO:0007669"/>
    <property type="project" value="UniProtKB-KW"/>
</dbReference>
<dbReference type="InterPro" id="IPR028098">
    <property type="entry name" value="Glyco_trans_4-like_N"/>
</dbReference>
<dbReference type="Gene3D" id="3.40.50.2000">
    <property type="entry name" value="Glycogen Phosphorylase B"/>
    <property type="match status" value="2"/>
</dbReference>
<dbReference type="AlphaFoldDB" id="A0A916J2R4"/>
<dbReference type="InterPro" id="IPR001296">
    <property type="entry name" value="Glyco_trans_1"/>
</dbReference>
<dbReference type="Proteomes" id="UP000742786">
    <property type="component" value="Unassembled WGS sequence"/>
</dbReference>
<keyword evidence="2" id="KW-0808">Transferase</keyword>
<evidence type="ECO:0008006" key="7">
    <source>
        <dbReference type="Google" id="ProtNLM"/>
    </source>
</evidence>
<comment type="caution">
    <text evidence="5">The sequence shown here is derived from an EMBL/GenBank/DDBJ whole genome shotgun (WGS) entry which is preliminary data.</text>
</comment>
<sequence>MRILYVISELSLGGAEKQLVELAKEMVRRGHEVTIYTLNREVPRKAELAGSAVRLIVDQKQSRLDLALLRRLRRTIDSWQPDIVHGFLFDGDFYARVAACGTGIPVLNSERSSNYRLSLVQKVSHLLTRRLADGVVANTYVGRDFAQGLFGLSPADVHVAWNGVSLPEIERNAVAVDDHRLTYFGPGSHRVACLVGAIRPTKDYHLALAVAAQLIADDPCWRVLFVGDKLADVGGTTYRSGSVTEAYKDEVLRHYAQLGLSDKIKFTGLRTDVPAIVRQCDVLYITSVHEGFPNVVLEAMALGVPVVSTEYSDIRRILPFPWQVVASRAPGEIASAMRRAHEQRELLATAQRSWVEANATIEKATAQLERIYRRYVRPESCAAFS</sequence>
<dbReference type="Pfam" id="PF13439">
    <property type="entry name" value="Glyco_transf_4"/>
    <property type="match status" value="1"/>
</dbReference>
<reference evidence="5" key="1">
    <citation type="submission" date="2021-04" db="EMBL/GenBank/DDBJ databases">
        <authorList>
            <person name="Hornung B."/>
        </authorList>
    </citation>
    <scope>NUCLEOTIDE SEQUENCE</scope>
    <source>
        <strain evidence="5">G5G6</strain>
    </source>
</reference>
<dbReference type="PANTHER" id="PTHR12526:SF510">
    <property type="entry name" value="D-INOSITOL 3-PHOSPHATE GLYCOSYLTRANSFERASE"/>
    <property type="match status" value="1"/>
</dbReference>
<dbReference type="SUPFAM" id="SSF53756">
    <property type="entry name" value="UDP-Glycosyltransferase/glycogen phosphorylase"/>
    <property type="match status" value="1"/>
</dbReference>
<dbReference type="EMBL" id="CAJQUM010000001">
    <property type="protein sequence ID" value="CAG4882914.1"/>
    <property type="molecule type" value="Genomic_DNA"/>
</dbReference>
<feature type="domain" description="Glycosyl transferase family 1" evidence="3">
    <location>
        <begin position="190"/>
        <end position="318"/>
    </location>
</feature>
<keyword evidence="1" id="KW-0328">Glycosyltransferase</keyword>
<organism evidence="5 6">
    <name type="scientific">Georgfuchsia toluolica</name>
    <dbReference type="NCBI Taxonomy" id="424218"/>
    <lineage>
        <taxon>Bacteria</taxon>
        <taxon>Pseudomonadati</taxon>
        <taxon>Pseudomonadota</taxon>
        <taxon>Betaproteobacteria</taxon>
        <taxon>Nitrosomonadales</taxon>
        <taxon>Sterolibacteriaceae</taxon>
        <taxon>Georgfuchsia</taxon>
    </lineage>
</organism>
<keyword evidence="6" id="KW-1185">Reference proteome</keyword>
<dbReference type="CDD" id="cd03811">
    <property type="entry name" value="GT4_GT28_WabH-like"/>
    <property type="match status" value="1"/>
</dbReference>
<evidence type="ECO:0000313" key="6">
    <source>
        <dbReference type="Proteomes" id="UP000742786"/>
    </source>
</evidence>